<reference evidence="3 4" key="1">
    <citation type="submission" date="2023-08" db="EMBL/GenBank/DDBJ databases">
        <title>A Necator americanus chromosomal reference genome.</title>
        <authorList>
            <person name="Ilik V."/>
            <person name="Petrzelkova K.J."/>
            <person name="Pardy F."/>
            <person name="Fuh T."/>
            <person name="Niatou-Singa F.S."/>
            <person name="Gouil Q."/>
            <person name="Baker L."/>
            <person name="Ritchie M.E."/>
            <person name="Jex A.R."/>
            <person name="Gazzola D."/>
            <person name="Li H."/>
            <person name="Toshio Fujiwara R."/>
            <person name="Zhan B."/>
            <person name="Aroian R.V."/>
            <person name="Pafco B."/>
            <person name="Schwarz E.M."/>
        </authorList>
    </citation>
    <scope>NUCLEOTIDE SEQUENCE [LARGE SCALE GENOMIC DNA]</scope>
    <source>
        <strain evidence="3 4">Aroian</strain>
        <tissue evidence="3">Whole animal</tissue>
    </source>
</reference>
<dbReference type="PANTHER" id="PTHR43398">
    <property type="entry name" value="DOLICHOL-PHOSPHATE MANNOSYLTRANSFERASE SUBUNIT 1"/>
    <property type="match status" value="1"/>
</dbReference>
<keyword evidence="4" id="KW-1185">Reference proteome</keyword>
<dbReference type="Proteomes" id="UP001303046">
    <property type="component" value="Unassembled WGS sequence"/>
</dbReference>
<dbReference type="PANTHER" id="PTHR43398:SF1">
    <property type="entry name" value="DOLICHOL-PHOSPHATE MANNOSYLTRANSFERASE SUBUNIT 1"/>
    <property type="match status" value="1"/>
</dbReference>
<name>A0ABR1DID8_NECAM</name>
<evidence type="ECO:0000313" key="3">
    <source>
        <dbReference type="EMBL" id="KAK6750212.1"/>
    </source>
</evidence>
<organism evidence="3 4">
    <name type="scientific">Necator americanus</name>
    <name type="common">Human hookworm</name>
    <dbReference type="NCBI Taxonomy" id="51031"/>
    <lineage>
        <taxon>Eukaryota</taxon>
        <taxon>Metazoa</taxon>
        <taxon>Ecdysozoa</taxon>
        <taxon>Nematoda</taxon>
        <taxon>Chromadorea</taxon>
        <taxon>Rhabditida</taxon>
        <taxon>Rhabditina</taxon>
        <taxon>Rhabditomorpha</taxon>
        <taxon>Strongyloidea</taxon>
        <taxon>Ancylostomatidae</taxon>
        <taxon>Bunostominae</taxon>
        <taxon>Necator</taxon>
    </lineage>
</organism>
<comment type="caution">
    <text evidence="3">The sequence shown here is derived from an EMBL/GenBank/DDBJ whole genome shotgun (WGS) entry which is preliminary data.</text>
</comment>
<proteinExistence type="predicted"/>
<dbReference type="InterPro" id="IPR039528">
    <property type="entry name" value="DPM1-like"/>
</dbReference>
<evidence type="ECO:0000313" key="4">
    <source>
        <dbReference type="Proteomes" id="UP001303046"/>
    </source>
</evidence>
<sequence>MLLFLLHPGVSDLTGSFRLYRKAVLAKLIHESVSKGYVFQMEMMFRASKGGYKIGEVPITFVDRFFGESKLGSQEIIGYVKGTIRQQRCSDPSATSISLNSHCIAFFEMWLLAFAVLVVGAFSAPVDVSPECAACQLLTIAVKKSLATGKNLKMIPTKRCSDLPECQTSLTECQIVKSLLSAPTTNITSAMRFSFHKMHNHLQNVVHQCEQEPQAKVLADQPGPAICTLCFLIYYFFQFMNNGILQLPLLQLVPDAIELTCLIVMNLNNEITPPVCQALLADGALPALLKAIADSMGSFYNLIAVQAFGCPTYQTLFGIC</sequence>
<protein>
    <submittedName>
        <fullName evidence="3">Uncharacterized protein</fullName>
    </submittedName>
</protein>
<accession>A0ABR1DID8</accession>
<evidence type="ECO:0000256" key="2">
    <source>
        <dbReference type="ARBA" id="ARBA00022679"/>
    </source>
</evidence>
<dbReference type="EMBL" id="JAVFWL010000004">
    <property type="protein sequence ID" value="KAK6750212.1"/>
    <property type="molecule type" value="Genomic_DNA"/>
</dbReference>
<gene>
    <name evidence="3" type="primary">Necator_chrIV.g15590</name>
    <name evidence="3" type="ORF">RB195_002295</name>
</gene>
<dbReference type="InterPro" id="IPR029044">
    <property type="entry name" value="Nucleotide-diphossugar_trans"/>
</dbReference>
<keyword evidence="2" id="KW-0808">Transferase</keyword>
<dbReference type="SUPFAM" id="SSF53448">
    <property type="entry name" value="Nucleotide-diphospho-sugar transferases"/>
    <property type="match status" value="1"/>
</dbReference>
<keyword evidence="1" id="KW-0328">Glycosyltransferase</keyword>
<evidence type="ECO:0000256" key="1">
    <source>
        <dbReference type="ARBA" id="ARBA00022676"/>
    </source>
</evidence>